<dbReference type="OrthoDB" id="9789994at2"/>
<dbReference type="AlphaFoldDB" id="A4CM53"/>
<reference evidence="5 6" key="1">
    <citation type="journal article" date="2009" name="J. Bacteriol.">
        <title>Complete genome sequence of Robiginitalea biformata HTCC2501.</title>
        <authorList>
            <person name="Oh H.M."/>
            <person name="Giovannoni S.J."/>
            <person name="Lee K."/>
            <person name="Ferriera S."/>
            <person name="Johnson J."/>
            <person name="Cho J.C."/>
        </authorList>
    </citation>
    <scope>NUCLEOTIDE SEQUENCE [LARGE SCALE GENOMIC DNA]</scope>
    <source>
        <strain evidence="6">ATCC BAA-864 / HTCC2501 / KCTC 12146</strain>
    </source>
</reference>
<dbReference type="EMBL" id="CP001712">
    <property type="protein sequence ID" value="EAR14745.1"/>
    <property type="molecule type" value="Genomic_DNA"/>
</dbReference>
<gene>
    <name evidence="5" type="ordered locus">RB2501_10482</name>
</gene>
<dbReference type="HOGENOM" id="CLU_000604_45_0_10"/>
<dbReference type="Proteomes" id="UP000009049">
    <property type="component" value="Chromosome"/>
</dbReference>
<evidence type="ECO:0000256" key="2">
    <source>
        <dbReference type="ARBA" id="ARBA00022741"/>
    </source>
</evidence>
<dbReference type="RefSeq" id="WP_015754066.1">
    <property type="nucleotide sequence ID" value="NC_013222.1"/>
</dbReference>
<keyword evidence="3 5" id="KW-0067">ATP-binding</keyword>
<dbReference type="STRING" id="313596.RB2501_10482"/>
<protein>
    <submittedName>
        <fullName evidence="5">Putative anion transport protein (ABC superfamily, ATP-binding protein)</fullName>
    </submittedName>
</protein>
<dbReference type="Gene3D" id="3.40.50.300">
    <property type="entry name" value="P-loop containing nucleotide triphosphate hydrolases"/>
    <property type="match status" value="2"/>
</dbReference>
<keyword evidence="6" id="KW-1185">Reference proteome</keyword>
<dbReference type="GO" id="GO:0005524">
    <property type="term" value="F:ATP binding"/>
    <property type="evidence" value="ECO:0007669"/>
    <property type="project" value="UniProtKB-KW"/>
</dbReference>
<evidence type="ECO:0000256" key="3">
    <source>
        <dbReference type="ARBA" id="ARBA00022840"/>
    </source>
</evidence>
<dbReference type="GO" id="GO:0016887">
    <property type="term" value="F:ATP hydrolysis activity"/>
    <property type="evidence" value="ECO:0007669"/>
    <property type="project" value="InterPro"/>
</dbReference>
<sequence length="408" mass="45653">MAEHTVIFTDNHSDKYAFSESLLQGNPPEALSGLRSLSGALFSNARIADFIEEEARHQRSDLQPQPDRELRTYSSGERKKALLAYLLQQQPDFLILDDPFDNLDREYRESLSGQLEELARTTLLIQLASRPSDVLPCMVHRAFLEGQNLVGFPTYEPEIPSGPRITGSIPPPPGPLPELPETLVDFRDVSVAYSGRTIVRNIDWRIRRGEFWELRGPNGSGKTTLISLITGDNPKAYGQELYLFGTRKGSGESVWDIKEHIGYFTPAMADRFRGYHSVENMLISGLTDSVGLYQQPGDLQLSLARQWIGLLGMEQEREVLFRDLTEGQQRLVFCARAMIKHPPLLILDEPTAALDEPSAFLVVSLIRKMAAESRTAVVFVSHRPEPGLHPEKTLFLESGQGGSRGRIA</sequence>
<dbReference type="PROSITE" id="PS50893">
    <property type="entry name" value="ABC_TRANSPORTER_2"/>
    <property type="match status" value="1"/>
</dbReference>
<dbReference type="InterPro" id="IPR003593">
    <property type="entry name" value="AAA+_ATPase"/>
</dbReference>
<evidence type="ECO:0000313" key="6">
    <source>
        <dbReference type="Proteomes" id="UP000009049"/>
    </source>
</evidence>
<name>A4CM53_ROBBH</name>
<dbReference type="SUPFAM" id="SSF52540">
    <property type="entry name" value="P-loop containing nucleoside triphosphate hydrolases"/>
    <property type="match status" value="2"/>
</dbReference>
<proteinExistence type="predicted"/>
<dbReference type="PANTHER" id="PTHR42734">
    <property type="entry name" value="METAL TRANSPORT SYSTEM ATP-BINDING PROTEIN TM_0124-RELATED"/>
    <property type="match status" value="1"/>
</dbReference>
<dbReference type="InterPro" id="IPR050153">
    <property type="entry name" value="Metal_Ion_Import_ABC"/>
</dbReference>
<evidence type="ECO:0000259" key="4">
    <source>
        <dbReference type="PROSITE" id="PS50893"/>
    </source>
</evidence>
<dbReference type="KEGG" id="rbi:RB2501_10482"/>
<keyword evidence="2" id="KW-0547">Nucleotide-binding</keyword>
<organism evidence="5 6">
    <name type="scientific">Robiginitalea biformata (strain ATCC BAA-864 / DSM 15991 / KCTC 12146 / HTCC2501)</name>
    <dbReference type="NCBI Taxonomy" id="313596"/>
    <lineage>
        <taxon>Bacteria</taxon>
        <taxon>Pseudomonadati</taxon>
        <taxon>Bacteroidota</taxon>
        <taxon>Flavobacteriia</taxon>
        <taxon>Flavobacteriales</taxon>
        <taxon>Flavobacteriaceae</taxon>
        <taxon>Robiginitalea</taxon>
    </lineage>
</organism>
<dbReference type="InterPro" id="IPR027417">
    <property type="entry name" value="P-loop_NTPase"/>
</dbReference>
<feature type="domain" description="ABC transporter" evidence="4">
    <location>
        <begin position="184"/>
        <end position="407"/>
    </location>
</feature>
<evidence type="ECO:0000256" key="1">
    <source>
        <dbReference type="ARBA" id="ARBA00022448"/>
    </source>
</evidence>
<accession>A4CM53</accession>
<dbReference type="Pfam" id="PF00005">
    <property type="entry name" value="ABC_tran"/>
    <property type="match status" value="1"/>
</dbReference>
<dbReference type="eggNOG" id="COG1119">
    <property type="taxonomic scope" value="Bacteria"/>
</dbReference>
<keyword evidence="1" id="KW-0813">Transport</keyword>
<evidence type="ECO:0000313" key="5">
    <source>
        <dbReference type="EMBL" id="EAR14745.1"/>
    </source>
</evidence>
<dbReference type="SMART" id="SM00382">
    <property type="entry name" value="AAA"/>
    <property type="match status" value="1"/>
</dbReference>
<dbReference type="InterPro" id="IPR003439">
    <property type="entry name" value="ABC_transporter-like_ATP-bd"/>
</dbReference>